<dbReference type="FunFam" id="3.90.1150.10:FF:000007">
    <property type="entry name" value="Glycine dehydrogenase (decarboxylating), mitochondrial"/>
    <property type="match status" value="1"/>
</dbReference>
<gene>
    <name evidence="9" type="ORF">METZ01_LOCUS281145</name>
</gene>
<dbReference type="InterPro" id="IPR049316">
    <property type="entry name" value="GDC-P_C"/>
</dbReference>
<evidence type="ECO:0000259" key="8">
    <source>
        <dbReference type="Pfam" id="PF21478"/>
    </source>
</evidence>
<dbReference type="SUPFAM" id="SSF53383">
    <property type="entry name" value="PLP-dependent transferases"/>
    <property type="match status" value="1"/>
</dbReference>
<dbReference type="InterPro" id="IPR049315">
    <property type="entry name" value="GDC-P_N"/>
</dbReference>
<dbReference type="Pfam" id="PF02347">
    <property type="entry name" value="GDC-P"/>
    <property type="match status" value="1"/>
</dbReference>
<evidence type="ECO:0000256" key="4">
    <source>
        <dbReference type="ARBA" id="ARBA00022898"/>
    </source>
</evidence>
<evidence type="ECO:0000256" key="3">
    <source>
        <dbReference type="ARBA" id="ARBA00012134"/>
    </source>
</evidence>
<feature type="domain" description="Glycine cleavage system P-protein N-terminal" evidence="7">
    <location>
        <begin position="35"/>
        <end position="226"/>
    </location>
</feature>
<dbReference type="InterPro" id="IPR015422">
    <property type="entry name" value="PyrdxlP-dep_Trfase_small"/>
</dbReference>
<dbReference type="PANTHER" id="PTHR11773:SF1">
    <property type="entry name" value="GLYCINE DEHYDROGENASE (DECARBOXYLATING), MITOCHONDRIAL"/>
    <property type="match status" value="1"/>
</dbReference>
<dbReference type="EMBL" id="UINC01083005">
    <property type="protein sequence ID" value="SVC28291.1"/>
    <property type="molecule type" value="Genomic_DNA"/>
</dbReference>
<evidence type="ECO:0000256" key="6">
    <source>
        <dbReference type="ARBA" id="ARBA00049026"/>
    </source>
</evidence>
<dbReference type="GO" id="GO:0019464">
    <property type="term" value="P:glycine decarboxylation via glycine cleavage system"/>
    <property type="evidence" value="ECO:0007669"/>
    <property type="project" value="TreeGrafter"/>
</dbReference>
<dbReference type="Pfam" id="PF21478">
    <property type="entry name" value="GcvP2_C"/>
    <property type="match status" value="1"/>
</dbReference>
<dbReference type="InterPro" id="IPR015421">
    <property type="entry name" value="PyrdxlP-dep_Trfase_major"/>
</dbReference>
<dbReference type="AlphaFoldDB" id="A0A382L076"/>
<dbReference type="Gene3D" id="3.40.640.10">
    <property type="entry name" value="Type I PLP-dependent aspartate aminotransferase-like (Major domain)"/>
    <property type="match status" value="1"/>
</dbReference>
<protein>
    <recommendedName>
        <fullName evidence="3">glycine dehydrogenase (aminomethyl-transferring)</fullName>
        <ecNumber evidence="3">1.4.4.2</ecNumber>
    </recommendedName>
</protein>
<feature type="non-terminal residue" evidence="9">
    <location>
        <position position="1"/>
    </location>
</feature>
<comment type="catalytic activity">
    <reaction evidence="6">
        <text>N(6)-[(R)-lipoyl]-L-lysyl-[glycine-cleavage complex H protein] + glycine + H(+) = N(6)-[(R)-S(8)-aminomethyldihydrolipoyl]-L-lysyl-[glycine-cleavage complex H protein] + CO2</text>
        <dbReference type="Rhea" id="RHEA:24304"/>
        <dbReference type="Rhea" id="RHEA-COMP:10494"/>
        <dbReference type="Rhea" id="RHEA-COMP:10495"/>
        <dbReference type="ChEBI" id="CHEBI:15378"/>
        <dbReference type="ChEBI" id="CHEBI:16526"/>
        <dbReference type="ChEBI" id="CHEBI:57305"/>
        <dbReference type="ChEBI" id="CHEBI:83099"/>
        <dbReference type="ChEBI" id="CHEBI:83143"/>
        <dbReference type="EC" id="1.4.4.2"/>
    </reaction>
</comment>
<evidence type="ECO:0000256" key="1">
    <source>
        <dbReference type="ARBA" id="ARBA00001933"/>
    </source>
</evidence>
<dbReference type="GO" id="GO:0030170">
    <property type="term" value="F:pyridoxal phosphate binding"/>
    <property type="evidence" value="ECO:0007669"/>
    <property type="project" value="TreeGrafter"/>
</dbReference>
<reference evidence="9" key="1">
    <citation type="submission" date="2018-05" db="EMBL/GenBank/DDBJ databases">
        <authorList>
            <person name="Lanie J.A."/>
            <person name="Ng W.-L."/>
            <person name="Kazmierczak K.M."/>
            <person name="Andrzejewski T.M."/>
            <person name="Davidsen T.M."/>
            <person name="Wayne K.J."/>
            <person name="Tettelin H."/>
            <person name="Glass J.I."/>
            <person name="Rusch D."/>
            <person name="Podicherti R."/>
            <person name="Tsui H.-C.T."/>
            <person name="Winkler M.E."/>
        </authorList>
    </citation>
    <scope>NUCLEOTIDE SEQUENCE</scope>
</reference>
<dbReference type="PANTHER" id="PTHR11773">
    <property type="entry name" value="GLYCINE DEHYDROGENASE, DECARBOXYLATING"/>
    <property type="match status" value="1"/>
</dbReference>
<comment type="cofactor">
    <cofactor evidence="1">
        <name>pyridoxal 5'-phosphate</name>
        <dbReference type="ChEBI" id="CHEBI:597326"/>
    </cofactor>
</comment>
<evidence type="ECO:0000313" key="9">
    <source>
        <dbReference type="EMBL" id="SVC28291.1"/>
    </source>
</evidence>
<organism evidence="9">
    <name type="scientific">marine metagenome</name>
    <dbReference type="NCBI Taxonomy" id="408172"/>
    <lineage>
        <taxon>unclassified sequences</taxon>
        <taxon>metagenomes</taxon>
        <taxon>ecological metagenomes</taxon>
    </lineage>
</organism>
<feature type="non-terminal residue" evidence="9">
    <location>
        <position position="411"/>
    </location>
</feature>
<keyword evidence="4" id="KW-0663">Pyridoxal phosphate</keyword>
<feature type="domain" description="Glycine dehydrogenase C-terminal" evidence="8">
    <location>
        <begin position="267"/>
        <end position="388"/>
    </location>
</feature>
<proteinExistence type="inferred from homology"/>
<dbReference type="GO" id="GO:0005829">
    <property type="term" value="C:cytosol"/>
    <property type="evidence" value="ECO:0007669"/>
    <property type="project" value="TreeGrafter"/>
</dbReference>
<keyword evidence="5" id="KW-0560">Oxidoreductase</keyword>
<accession>A0A382L076</accession>
<dbReference type="InterPro" id="IPR015424">
    <property type="entry name" value="PyrdxlP-dep_Trfase"/>
</dbReference>
<dbReference type="GO" id="GO:0004375">
    <property type="term" value="F:glycine dehydrogenase (decarboxylating) activity"/>
    <property type="evidence" value="ECO:0007669"/>
    <property type="project" value="UniProtKB-EC"/>
</dbReference>
<dbReference type="Gene3D" id="3.90.1150.10">
    <property type="entry name" value="Aspartate Aminotransferase, domain 1"/>
    <property type="match status" value="1"/>
</dbReference>
<dbReference type="EC" id="1.4.4.2" evidence="3"/>
<sequence>GSCTMKLNAAAELIPVTWPEFSQIHPAVPMNQVIGYQQMISELEEMLCEATGYSAISLQPNSGAQGEYAGLIAIRAFHRSNGEENRNICLIPASAHGTNPASAQMAGMKVVVVKTADNGYIDMSDLKFKCKENADNLAAIMITYPSTHGVFEKDVKEVCKVVHKAGGQVYIDGANMNAMVGISAPGEFGGDVSHLNLHKTFAIPHGGGGPGVGPIGVKEHLVDFLPTTPLNNTGVGSIAGAPWGSGSILPISWMYIAMLGKNGLYEATTNAILNANYIATRLSKHYPILYSDENGRVAHECIVDLRPIKEKFDISVDDVAKRLIDYGFHAPTMSFPVAGTLMIEPTESESLDELDRFCDAMIQIRKEIRKVESGEYSVKDNPLINSPHTLEMVSSSTWNFSYSREDAAYPV</sequence>
<name>A0A382L076_9ZZZZ</name>
<comment type="similarity">
    <text evidence="2">Belongs to the GcvP family.</text>
</comment>
<dbReference type="GO" id="GO:0005960">
    <property type="term" value="C:glycine cleavage complex"/>
    <property type="evidence" value="ECO:0007669"/>
    <property type="project" value="TreeGrafter"/>
</dbReference>
<dbReference type="GO" id="GO:0016594">
    <property type="term" value="F:glycine binding"/>
    <property type="evidence" value="ECO:0007669"/>
    <property type="project" value="TreeGrafter"/>
</dbReference>
<evidence type="ECO:0000259" key="7">
    <source>
        <dbReference type="Pfam" id="PF02347"/>
    </source>
</evidence>
<dbReference type="InterPro" id="IPR020581">
    <property type="entry name" value="GDC_P"/>
</dbReference>
<evidence type="ECO:0000256" key="5">
    <source>
        <dbReference type="ARBA" id="ARBA00023002"/>
    </source>
</evidence>
<dbReference type="FunFam" id="3.40.640.10:FF:000007">
    <property type="entry name" value="glycine dehydrogenase (Decarboxylating), mitochondrial"/>
    <property type="match status" value="1"/>
</dbReference>
<evidence type="ECO:0000256" key="2">
    <source>
        <dbReference type="ARBA" id="ARBA00010756"/>
    </source>
</evidence>